<dbReference type="AlphaFoldDB" id="A0AA86QHU3"/>
<evidence type="ECO:0000313" key="2">
    <source>
        <dbReference type="EMBL" id="CAL6072255.1"/>
    </source>
</evidence>
<keyword evidence="3" id="KW-1185">Reference proteome</keyword>
<sequence>MNVNSFALFGLNVNSQFIKDSILNVTLQFQVFVGALVCIICDVQVYNASLVFIAFGQQVSAMVIEVQSTVQIELTFVQYRIQSQNSSGLVNVINQQLTIFSMNANRTTETGAVIDEHT</sequence>
<proteinExistence type="predicted"/>
<dbReference type="EMBL" id="CATOUU010000922">
    <property type="protein sequence ID" value="CAI9959699.1"/>
    <property type="molecule type" value="Genomic_DNA"/>
</dbReference>
<name>A0AA86QHU3_9EUKA</name>
<reference evidence="2 3" key="2">
    <citation type="submission" date="2024-07" db="EMBL/GenBank/DDBJ databases">
        <authorList>
            <person name="Akdeniz Z."/>
        </authorList>
    </citation>
    <scope>NUCLEOTIDE SEQUENCE [LARGE SCALE GENOMIC DNA]</scope>
</reference>
<evidence type="ECO:0000313" key="3">
    <source>
        <dbReference type="Proteomes" id="UP001642409"/>
    </source>
</evidence>
<dbReference type="EMBL" id="CAXDID020000294">
    <property type="protein sequence ID" value="CAL6072255.1"/>
    <property type="molecule type" value="Genomic_DNA"/>
</dbReference>
<evidence type="ECO:0000313" key="1">
    <source>
        <dbReference type="EMBL" id="CAI9959699.1"/>
    </source>
</evidence>
<protein>
    <submittedName>
        <fullName evidence="2">Hypothetical_protein</fullName>
    </submittedName>
</protein>
<reference evidence="1" key="1">
    <citation type="submission" date="2023-06" db="EMBL/GenBank/DDBJ databases">
        <authorList>
            <person name="Kurt Z."/>
        </authorList>
    </citation>
    <scope>NUCLEOTIDE SEQUENCE</scope>
</reference>
<comment type="caution">
    <text evidence="1">The sequence shown here is derived from an EMBL/GenBank/DDBJ whole genome shotgun (WGS) entry which is preliminary data.</text>
</comment>
<gene>
    <name evidence="1" type="ORF">HINF_LOCUS47344</name>
    <name evidence="2" type="ORF">HINF_LOCUS55537</name>
</gene>
<organism evidence="1">
    <name type="scientific">Hexamita inflata</name>
    <dbReference type="NCBI Taxonomy" id="28002"/>
    <lineage>
        <taxon>Eukaryota</taxon>
        <taxon>Metamonada</taxon>
        <taxon>Diplomonadida</taxon>
        <taxon>Hexamitidae</taxon>
        <taxon>Hexamitinae</taxon>
        <taxon>Hexamita</taxon>
    </lineage>
</organism>
<dbReference type="Proteomes" id="UP001642409">
    <property type="component" value="Unassembled WGS sequence"/>
</dbReference>
<accession>A0AA86QHU3</accession>